<sequence length="224" mass="24298">MSPKRTIDSHAPVLVIGLGRFGAALALELTARGQEVMAVDRDPVLVQKYSPALTHVVQADTTDPEALEQLGAAEFDIAVCGIGTSIEASVLTTVNLVELGIDKVLAKAVTPSHRTILERIGASRVILPEQDAGERTAHLLTGTMMEFIEFRGGWAIAQMQAPERITHKPLVDVKTRSRYGVTIVAYRRNSGTYTTALPETVLRTRDELIVAGPIEDLENFADRS</sequence>
<proteinExistence type="predicted"/>
<reference evidence="3 4" key="1">
    <citation type="submission" date="2023-03" db="EMBL/GenBank/DDBJ databases">
        <title>Complete genome sequences of several Auritidibacter ignavus strains isolated from ear infections.</title>
        <authorList>
            <person name="Baehr T."/>
            <person name="Baumhoegger A.M."/>
        </authorList>
    </citation>
    <scope>NUCLEOTIDE SEQUENCE [LARGE SCALE GENOMIC DNA]</scope>
    <source>
        <strain evidence="3 4">BABAE-6</strain>
    </source>
</reference>
<dbReference type="InterPro" id="IPR006037">
    <property type="entry name" value="RCK_C"/>
</dbReference>
<dbReference type="InterPro" id="IPR050721">
    <property type="entry name" value="Trk_Ktr_HKT_K-transport"/>
</dbReference>
<evidence type="ECO:0000259" key="2">
    <source>
        <dbReference type="PROSITE" id="PS51202"/>
    </source>
</evidence>
<evidence type="ECO:0000313" key="3">
    <source>
        <dbReference type="EMBL" id="WGH93039.1"/>
    </source>
</evidence>
<dbReference type="InterPro" id="IPR036291">
    <property type="entry name" value="NAD(P)-bd_dom_sf"/>
</dbReference>
<feature type="domain" description="RCK C-terminal" evidence="2">
    <location>
        <begin position="142"/>
        <end position="224"/>
    </location>
</feature>
<dbReference type="SUPFAM" id="SSF51735">
    <property type="entry name" value="NAD(P)-binding Rossmann-fold domains"/>
    <property type="match status" value="1"/>
</dbReference>
<dbReference type="GeneID" id="83695717"/>
<dbReference type="GO" id="GO:0008324">
    <property type="term" value="F:monoatomic cation transmembrane transporter activity"/>
    <property type="evidence" value="ECO:0007669"/>
    <property type="project" value="InterPro"/>
</dbReference>
<dbReference type="EMBL" id="CP122566">
    <property type="protein sequence ID" value="WGH93039.1"/>
    <property type="molecule type" value="Genomic_DNA"/>
</dbReference>
<protein>
    <submittedName>
        <fullName evidence="3">TrkA family potassium uptake protein</fullName>
    </submittedName>
</protein>
<dbReference type="Gene3D" id="3.30.70.1450">
    <property type="entry name" value="Regulator of K+ conductance, C-terminal domain"/>
    <property type="match status" value="1"/>
</dbReference>
<dbReference type="PROSITE" id="PS51201">
    <property type="entry name" value="RCK_N"/>
    <property type="match status" value="1"/>
</dbReference>
<dbReference type="Gene3D" id="3.40.50.720">
    <property type="entry name" value="NAD(P)-binding Rossmann-like Domain"/>
    <property type="match status" value="1"/>
</dbReference>
<gene>
    <name evidence="3" type="ORF">QDX21_12225</name>
</gene>
<feature type="domain" description="RCK N-terminal" evidence="1">
    <location>
        <begin position="10"/>
        <end position="127"/>
    </location>
</feature>
<dbReference type="InterPro" id="IPR036721">
    <property type="entry name" value="RCK_C_sf"/>
</dbReference>
<evidence type="ECO:0000259" key="1">
    <source>
        <dbReference type="PROSITE" id="PS51201"/>
    </source>
</evidence>
<dbReference type="Proteomes" id="UP001224674">
    <property type="component" value="Chromosome"/>
</dbReference>
<dbReference type="RefSeq" id="WP_110098001.1">
    <property type="nucleotide sequence ID" value="NZ_CP122562.1"/>
</dbReference>
<dbReference type="PANTHER" id="PTHR43833">
    <property type="entry name" value="POTASSIUM CHANNEL PROTEIN 2-RELATED-RELATED"/>
    <property type="match status" value="1"/>
</dbReference>
<dbReference type="PANTHER" id="PTHR43833:SF7">
    <property type="entry name" value="KTR SYSTEM POTASSIUM UPTAKE PROTEIN C"/>
    <property type="match status" value="1"/>
</dbReference>
<dbReference type="GO" id="GO:0006813">
    <property type="term" value="P:potassium ion transport"/>
    <property type="evidence" value="ECO:0007669"/>
    <property type="project" value="InterPro"/>
</dbReference>
<accession>A0AAJ6ANK7</accession>
<dbReference type="Pfam" id="PF02254">
    <property type="entry name" value="TrkA_N"/>
    <property type="match status" value="1"/>
</dbReference>
<keyword evidence="4" id="KW-1185">Reference proteome</keyword>
<dbReference type="Pfam" id="PF02080">
    <property type="entry name" value="TrkA_C"/>
    <property type="match status" value="1"/>
</dbReference>
<dbReference type="SUPFAM" id="SSF116726">
    <property type="entry name" value="TrkA C-terminal domain-like"/>
    <property type="match status" value="1"/>
</dbReference>
<organism evidence="3 4">
    <name type="scientific">Auritidibacter ignavus</name>
    <dbReference type="NCBI Taxonomy" id="678932"/>
    <lineage>
        <taxon>Bacteria</taxon>
        <taxon>Bacillati</taxon>
        <taxon>Actinomycetota</taxon>
        <taxon>Actinomycetes</taxon>
        <taxon>Micrococcales</taxon>
        <taxon>Micrococcaceae</taxon>
        <taxon>Auritidibacter</taxon>
    </lineage>
</organism>
<evidence type="ECO:0000313" key="4">
    <source>
        <dbReference type="Proteomes" id="UP001224674"/>
    </source>
</evidence>
<dbReference type="PROSITE" id="PS51202">
    <property type="entry name" value="RCK_C"/>
    <property type="match status" value="1"/>
</dbReference>
<name>A0AAJ6ANK7_9MICC</name>
<dbReference type="InterPro" id="IPR003148">
    <property type="entry name" value="RCK_N"/>
</dbReference>
<dbReference type="AlphaFoldDB" id="A0AAJ6ANK7"/>